<protein>
    <submittedName>
        <fullName evidence="1">Glutamine--fructose-6-phosphate transaminase (Isomerizing)</fullName>
    </submittedName>
</protein>
<accession>A0A9P6IH84</accession>
<dbReference type="OrthoDB" id="3229351at2759"/>
<dbReference type="Proteomes" id="UP000749646">
    <property type="component" value="Unassembled WGS sequence"/>
</dbReference>
<organism evidence="1 2">
    <name type="scientific">Modicella reniformis</name>
    <dbReference type="NCBI Taxonomy" id="1440133"/>
    <lineage>
        <taxon>Eukaryota</taxon>
        <taxon>Fungi</taxon>
        <taxon>Fungi incertae sedis</taxon>
        <taxon>Mucoromycota</taxon>
        <taxon>Mortierellomycotina</taxon>
        <taxon>Mortierellomycetes</taxon>
        <taxon>Mortierellales</taxon>
        <taxon>Mortierellaceae</taxon>
        <taxon>Modicella</taxon>
    </lineage>
</organism>
<feature type="non-terminal residue" evidence="1">
    <location>
        <position position="83"/>
    </location>
</feature>
<dbReference type="AlphaFoldDB" id="A0A9P6IH84"/>
<keyword evidence="2" id="KW-1185">Reference proteome</keyword>
<evidence type="ECO:0000313" key="1">
    <source>
        <dbReference type="EMBL" id="KAF9915242.1"/>
    </source>
</evidence>
<sequence length="83" mass="9026">MIFKSVHFPNEVVATRRGSPLLIGVKTPKKLKVDFVDVEFGGIAEDIPGGEGGSESLNSLEVPQLRRSESRAFLSDDGMPQQI</sequence>
<dbReference type="EMBL" id="JAAAHW010012228">
    <property type="protein sequence ID" value="KAF9915242.1"/>
    <property type="molecule type" value="Genomic_DNA"/>
</dbReference>
<gene>
    <name evidence="1" type="primary">GFA1_1</name>
    <name evidence="1" type="ORF">BGZ65_000836</name>
</gene>
<reference evidence="1" key="1">
    <citation type="journal article" date="2020" name="Fungal Divers.">
        <title>Resolving the Mortierellaceae phylogeny through synthesis of multi-gene phylogenetics and phylogenomics.</title>
        <authorList>
            <person name="Vandepol N."/>
            <person name="Liber J."/>
            <person name="Desiro A."/>
            <person name="Na H."/>
            <person name="Kennedy M."/>
            <person name="Barry K."/>
            <person name="Grigoriev I.V."/>
            <person name="Miller A.N."/>
            <person name="O'Donnell K."/>
            <person name="Stajich J.E."/>
            <person name="Bonito G."/>
        </authorList>
    </citation>
    <scope>NUCLEOTIDE SEQUENCE</scope>
    <source>
        <strain evidence="1">MES-2147</strain>
    </source>
</reference>
<proteinExistence type="predicted"/>
<evidence type="ECO:0000313" key="2">
    <source>
        <dbReference type="Proteomes" id="UP000749646"/>
    </source>
</evidence>
<name>A0A9P6IH84_9FUNG</name>
<comment type="caution">
    <text evidence="1">The sequence shown here is derived from an EMBL/GenBank/DDBJ whole genome shotgun (WGS) entry which is preliminary data.</text>
</comment>